<dbReference type="PANTHER" id="PTHR10434:SF64">
    <property type="entry name" value="1-ACYL-SN-GLYCEROL-3-PHOSPHATE ACYLTRANSFERASE-RELATED"/>
    <property type="match status" value="1"/>
</dbReference>
<evidence type="ECO:0000256" key="4">
    <source>
        <dbReference type="ARBA" id="ARBA00023098"/>
    </source>
</evidence>
<protein>
    <recommendedName>
        <fullName evidence="6">Phospholipid/glycerol acyltransferase domain-containing protein</fullName>
    </recommendedName>
</protein>
<keyword evidence="5" id="KW-0012">Acyltransferase</keyword>
<dbReference type="Pfam" id="PF01553">
    <property type="entry name" value="Acyltransferase"/>
    <property type="match status" value="1"/>
</dbReference>
<evidence type="ECO:0000313" key="8">
    <source>
        <dbReference type="Proteomes" id="UP000018438"/>
    </source>
</evidence>
<evidence type="ECO:0000256" key="3">
    <source>
        <dbReference type="ARBA" id="ARBA00022679"/>
    </source>
</evidence>
<dbReference type="AlphaFoldDB" id="N8XWP1"/>
<comment type="pathway">
    <text evidence="1">Lipid metabolism.</text>
</comment>
<dbReference type="GO" id="GO:0003841">
    <property type="term" value="F:1-acylglycerol-3-phosphate O-acyltransferase activity"/>
    <property type="evidence" value="ECO:0007669"/>
    <property type="project" value="TreeGrafter"/>
</dbReference>
<keyword evidence="2" id="KW-0444">Lipid biosynthesis</keyword>
<keyword evidence="3" id="KW-0808">Transferase</keyword>
<feature type="domain" description="Phospholipid/glycerol acyltransferase" evidence="6">
    <location>
        <begin position="111"/>
        <end position="222"/>
    </location>
</feature>
<accession>N8XWP1</accession>
<name>N8XWP1_9GAMM</name>
<dbReference type="EMBL" id="APPI01000025">
    <property type="protein sequence ID" value="ENV11838.1"/>
    <property type="molecule type" value="Genomic_DNA"/>
</dbReference>
<gene>
    <name evidence="7" type="ORF">F965_03330</name>
</gene>
<proteinExistence type="predicted"/>
<dbReference type="CDD" id="cd07989">
    <property type="entry name" value="LPLAT_AGPAT-like"/>
    <property type="match status" value="1"/>
</dbReference>
<reference evidence="7 8" key="1">
    <citation type="submission" date="2013-02" db="EMBL/GenBank/DDBJ databases">
        <title>The Genome Sequence of Acinetobacter schindleri NIPH 900.</title>
        <authorList>
            <consortium name="The Broad Institute Genome Sequencing Platform"/>
            <consortium name="The Broad Institute Genome Sequencing Center for Infectious Disease"/>
            <person name="Cerqueira G."/>
            <person name="Feldgarden M."/>
            <person name="Courvalin P."/>
            <person name="Perichon B."/>
            <person name="Grillot-Courvalin C."/>
            <person name="Clermont D."/>
            <person name="Rocha E."/>
            <person name="Yoon E.-J."/>
            <person name="Nemec A."/>
            <person name="Walker B."/>
            <person name="Young S.K."/>
            <person name="Zeng Q."/>
            <person name="Gargeya S."/>
            <person name="Fitzgerald M."/>
            <person name="Haas B."/>
            <person name="Abouelleil A."/>
            <person name="Alvarado L."/>
            <person name="Arachchi H.M."/>
            <person name="Berlin A.M."/>
            <person name="Chapman S.B."/>
            <person name="Dewar J."/>
            <person name="Goldberg J."/>
            <person name="Griggs A."/>
            <person name="Gujja S."/>
            <person name="Hansen M."/>
            <person name="Howarth C."/>
            <person name="Imamovic A."/>
            <person name="Larimer J."/>
            <person name="McCowan C."/>
            <person name="Murphy C."/>
            <person name="Neiman D."/>
            <person name="Pearson M."/>
            <person name="Priest M."/>
            <person name="Roberts A."/>
            <person name="Saif S."/>
            <person name="Shea T."/>
            <person name="Sisk P."/>
            <person name="Sykes S."/>
            <person name="Wortman J."/>
            <person name="Nusbaum C."/>
            <person name="Birren B."/>
        </authorList>
    </citation>
    <scope>NUCLEOTIDE SEQUENCE [LARGE SCALE GENOMIC DNA]</scope>
    <source>
        <strain evidence="7 8">NIPH 900</strain>
    </source>
</reference>
<dbReference type="InterPro" id="IPR002123">
    <property type="entry name" value="Plipid/glycerol_acylTrfase"/>
</dbReference>
<keyword evidence="4" id="KW-0443">Lipid metabolism</keyword>
<dbReference type="PANTHER" id="PTHR10434">
    <property type="entry name" value="1-ACYL-SN-GLYCEROL-3-PHOSPHATE ACYLTRANSFERASE"/>
    <property type="match status" value="1"/>
</dbReference>
<dbReference type="GO" id="GO:0006654">
    <property type="term" value="P:phosphatidic acid biosynthetic process"/>
    <property type="evidence" value="ECO:0007669"/>
    <property type="project" value="TreeGrafter"/>
</dbReference>
<dbReference type="SMART" id="SM00563">
    <property type="entry name" value="PlsC"/>
    <property type="match status" value="1"/>
</dbReference>
<sequence length="304" mass="34040">MHVQNEQYRMVKIREDDDLNRPGNSDPCMHSTINNETSEIRGLAKFLLYSRKMVASVAAVSEGFYLVYRHGLYKNPNNPHNTRYVQYFCRQLCKVFNIEVQVHGTIPREPALWVSNHVSWLDIAVLGSSARVFFLAKAEIEQWPLLGKLAKGGGTLFIKRGSGDSLRIREQITGFLKQDIPVLFFPEATTSDGRAIKKVHGRILGAAIEAKRPVQICLICYVNQQGELDTVAPFIGQVGFAEHVRKVLEMPNVTAHLMALPGISTEGHTVDTLTPLVQEKMNEGLKYLQNKVLKTPLEVTASVS</sequence>
<dbReference type="HOGENOM" id="CLU_027938_0_1_6"/>
<keyword evidence="8" id="KW-1185">Reference proteome</keyword>
<evidence type="ECO:0000256" key="5">
    <source>
        <dbReference type="ARBA" id="ARBA00023315"/>
    </source>
</evidence>
<dbReference type="PATRIC" id="fig|1217675.3.peg.3230"/>
<dbReference type="SUPFAM" id="SSF69593">
    <property type="entry name" value="Glycerol-3-phosphate (1)-acyltransferase"/>
    <property type="match status" value="1"/>
</dbReference>
<evidence type="ECO:0000259" key="6">
    <source>
        <dbReference type="SMART" id="SM00563"/>
    </source>
</evidence>
<evidence type="ECO:0000256" key="1">
    <source>
        <dbReference type="ARBA" id="ARBA00005189"/>
    </source>
</evidence>
<evidence type="ECO:0000313" key="7">
    <source>
        <dbReference type="EMBL" id="ENV11838.1"/>
    </source>
</evidence>
<dbReference type="Proteomes" id="UP000018438">
    <property type="component" value="Unassembled WGS sequence"/>
</dbReference>
<comment type="caution">
    <text evidence="7">The sequence shown here is derived from an EMBL/GenBank/DDBJ whole genome shotgun (WGS) entry which is preliminary data.</text>
</comment>
<organism evidence="7 8">
    <name type="scientific">Acinetobacter schindleri NIPH 900</name>
    <dbReference type="NCBI Taxonomy" id="1217675"/>
    <lineage>
        <taxon>Bacteria</taxon>
        <taxon>Pseudomonadati</taxon>
        <taxon>Pseudomonadota</taxon>
        <taxon>Gammaproteobacteria</taxon>
        <taxon>Moraxellales</taxon>
        <taxon>Moraxellaceae</taxon>
        <taxon>Acinetobacter</taxon>
    </lineage>
</organism>
<evidence type="ECO:0000256" key="2">
    <source>
        <dbReference type="ARBA" id="ARBA00022516"/>
    </source>
</evidence>